<feature type="compositionally biased region" description="Polar residues" evidence="2">
    <location>
        <begin position="13"/>
        <end position="22"/>
    </location>
</feature>
<comment type="caution">
    <text evidence="4">The sequence shown here is derived from an EMBL/GenBank/DDBJ whole genome shotgun (WGS) entry which is preliminary data.</text>
</comment>
<keyword evidence="5" id="KW-1185">Reference proteome</keyword>
<evidence type="ECO:0000259" key="3">
    <source>
        <dbReference type="PROSITE" id="PS51109"/>
    </source>
</evidence>
<feature type="region of interest" description="Disordered" evidence="2">
    <location>
        <begin position="1"/>
        <end position="28"/>
    </location>
</feature>
<evidence type="ECO:0000256" key="1">
    <source>
        <dbReference type="ARBA" id="ARBA00022729"/>
    </source>
</evidence>
<dbReference type="Proteomes" id="UP001165561">
    <property type="component" value="Unassembled WGS sequence"/>
</dbReference>
<dbReference type="Pfam" id="PF07501">
    <property type="entry name" value="G5"/>
    <property type="match status" value="1"/>
</dbReference>
<sequence>MARLDTGRDGTVDPTSPTSVGSTGPEVNASRRGWVVGARAAVLVALVAGTGAITVAQASGEPTTARVSDASLLELRGQDVASRGQATGRLSREAVPTRNLTVTVDGATREVSTAAPHVADALAGAGIVLGTEDQVSVALDAPVVPGMSVDITRVTSERVSERAVEKHATVEKKDDDLLAGRTVVETEGVDGVSSVVYEVTTAGGEEIEREMLASVVVSEKVDEVVRVGTKEPTPEPEPAPARSSSSSSSGPSSSASSATDSGPSASRSSTRSAPAFSGDVKALGRDMAAARGWGADQFRCLDSLWTKESNWSHTATNPSSGAYGIPQSLPGSKMATAGADWRSNPATQISWGLDYIAGRYGTPCAAWGHSQAVNWY</sequence>
<name>A0ABT5TZX6_9MICO</name>
<gene>
    <name evidence="4" type="ORF">PU560_14345</name>
</gene>
<keyword evidence="1" id="KW-0732">Signal</keyword>
<feature type="region of interest" description="Disordered" evidence="2">
    <location>
        <begin position="227"/>
        <end position="277"/>
    </location>
</feature>
<accession>A0ABT5TZX6</accession>
<dbReference type="PROSITE" id="PS51109">
    <property type="entry name" value="G5"/>
    <property type="match status" value="1"/>
</dbReference>
<protein>
    <submittedName>
        <fullName evidence="4">G5 domain-containing protein</fullName>
    </submittedName>
</protein>
<evidence type="ECO:0000313" key="4">
    <source>
        <dbReference type="EMBL" id="MDD9207634.1"/>
    </source>
</evidence>
<evidence type="ECO:0000313" key="5">
    <source>
        <dbReference type="Proteomes" id="UP001165561"/>
    </source>
</evidence>
<proteinExistence type="predicted"/>
<dbReference type="SMART" id="SM01208">
    <property type="entry name" value="G5"/>
    <property type="match status" value="1"/>
</dbReference>
<evidence type="ECO:0000256" key="2">
    <source>
        <dbReference type="SAM" id="MobiDB-lite"/>
    </source>
</evidence>
<dbReference type="InterPro" id="IPR023346">
    <property type="entry name" value="Lysozyme-like_dom_sf"/>
</dbReference>
<feature type="domain" description="G5" evidence="3">
    <location>
        <begin position="151"/>
        <end position="231"/>
    </location>
</feature>
<dbReference type="EMBL" id="JARACI010001134">
    <property type="protein sequence ID" value="MDD9207634.1"/>
    <property type="molecule type" value="Genomic_DNA"/>
</dbReference>
<dbReference type="Gene3D" id="2.20.230.10">
    <property type="entry name" value="Resuscitation-promoting factor rpfb"/>
    <property type="match status" value="1"/>
</dbReference>
<dbReference type="InterPro" id="IPR011098">
    <property type="entry name" value="G5_dom"/>
</dbReference>
<feature type="compositionally biased region" description="Low complexity" evidence="2">
    <location>
        <begin position="240"/>
        <end position="275"/>
    </location>
</feature>
<dbReference type="InterPro" id="IPR007137">
    <property type="entry name" value="DUF348"/>
</dbReference>
<feature type="compositionally biased region" description="Basic and acidic residues" evidence="2">
    <location>
        <begin position="1"/>
        <end position="11"/>
    </location>
</feature>
<reference evidence="4" key="1">
    <citation type="submission" date="2023-02" db="EMBL/GenBank/DDBJ databases">
        <title>Georgenia sp.10Sc9-8, isolated from a soil sample collected from the Taklamakan desert.</title>
        <authorList>
            <person name="Liu S."/>
        </authorList>
    </citation>
    <scope>NUCLEOTIDE SEQUENCE</scope>
    <source>
        <strain evidence="4">10Sc9-8</strain>
    </source>
</reference>
<dbReference type="Pfam" id="PF03990">
    <property type="entry name" value="DUF348"/>
    <property type="match status" value="1"/>
</dbReference>
<dbReference type="SUPFAM" id="SSF53955">
    <property type="entry name" value="Lysozyme-like"/>
    <property type="match status" value="1"/>
</dbReference>
<organism evidence="4 5">
    <name type="scientific">Georgenia halotolerans</name>
    <dbReference type="NCBI Taxonomy" id="3028317"/>
    <lineage>
        <taxon>Bacteria</taxon>
        <taxon>Bacillati</taxon>
        <taxon>Actinomycetota</taxon>
        <taxon>Actinomycetes</taxon>
        <taxon>Micrococcales</taxon>
        <taxon>Bogoriellaceae</taxon>
        <taxon>Georgenia</taxon>
    </lineage>
</organism>